<dbReference type="eggNOG" id="arCOG02579">
    <property type="taxonomic scope" value="Archaea"/>
</dbReference>
<evidence type="ECO:0000313" key="2">
    <source>
        <dbReference type="Proteomes" id="UP000008136"/>
    </source>
</evidence>
<keyword evidence="2" id="KW-1185">Reference proteome</keyword>
<dbReference type="Proteomes" id="UP000008136">
    <property type="component" value="Chromosome"/>
</dbReference>
<name>F2KNC5_ARCVS</name>
<dbReference type="STRING" id="693661.Arcve_1322"/>
<dbReference type="Pfam" id="PF03692">
    <property type="entry name" value="CxxCxxCC"/>
    <property type="match status" value="1"/>
</dbReference>
<gene>
    <name evidence="1" type="ordered locus">Arcve_1322</name>
</gene>
<evidence type="ECO:0008006" key="3">
    <source>
        <dbReference type="Google" id="ProtNLM"/>
    </source>
</evidence>
<dbReference type="KEGG" id="ave:Arcve_1322"/>
<evidence type="ECO:0000313" key="1">
    <source>
        <dbReference type="EMBL" id="AEA47327.1"/>
    </source>
</evidence>
<dbReference type="GeneID" id="10394443"/>
<protein>
    <recommendedName>
        <fullName evidence="3">YkgJ family cysteine cluster protein</fullName>
    </recommendedName>
</protein>
<dbReference type="OrthoDB" id="36424at2157"/>
<dbReference type="AlphaFoldDB" id="F2KNC5"/>
<dbReference type="InterPro" id="IPR005358">
    <property type="entry name" value="Puta_zinc/iron-chelating_dom"/>
</dbReference>
<proteinExistence type="predicted"/>
<dbReference type="RefSeq" id="WP_013683988.1">
    <property type="nucleotide sequence ID" value="NC_015320.1"/>
</dbReference>
<dbReference type="HOGENOM" id="CLU_116579_0_0_2"/>
<dbReference type="EMBL" id="CP002588">
    <property type="protein sequence ID" value="AEA47327.1"/>
    <property type="molecule type" value="Genomic_DNA"/>
</dbReference>
<accession>F2KNC5</accession>
<sequence length="150" mass="17799">MYVPWRRVASWHCDACGICCYRYRVRLTFYEYLKLRPTGLVEEKFGRYYIRKIGGRCPFQVGRLCSLQGVKKPAACKLFPFFVRRKGERDAFYEYNGEEFYVYISTDCPNVVLSRERRESKRVESLVREAVQLYTGEKRNVEFITAPTVV</sequence>
<organism evidence="1 2">
    <name type="scientific">Archaeoglobus veneficus (strain DSM 11195 / SNP6)</name>
    <dbReference type="NCBI Taxonomy" id="693661"/>
    <lineage>
        <taxon>Archaea</taxon>
        <taxon>Methanobacteriati</taxon>
        <taxon>Methanobacteriota</taxon>
        <taxon>Archaeoglobi</taxon>
        <taxon>Archaeoglobales</taxon>
        <taxon>Archaeoglobaceae</taxon>
        <taxon>Archaeoglobus</taxon>
    </lineage>
</organism>
<reference evidence="1 2" key="1">
    <citation type="submission" date="2011-03" db="EMBL/GenBank/DDBJ databases">
        <title>The complete genome of Archaeoglobus veneficus SNP6.</title>
        <authorList>
            <consortium name="US DOE Joint Genome Institute (JGI-PGF)"/>
            <person name="Lucas S."/>
            <person name="Copeland A."/>
            <person name="Lapidus A."/>
            <person name="Bruce D."/>
            <person name="Goodwin L."/>
            <person name="Pitluck S."/>
            <person name="Kyrpides N."/>
            <person name="Mavromatis K."/>
            <person name="Pagani I."/>
            <person name="Ivanova N."/>
            <person name="Mikhailova N."/>
            <person name="Lu M."/>
            <person name="Detter J.C."/>
            <person name="Tapia R."/>
            <person name="Han C."/>
            <person name="Land M."/>
            <person name="Hauser L."/>
            <person name="Markowitz V."/>
            <person name="Cheng J.-F."/>
            <person name="Hugenholtz P."/>
            <person name="Woyke T."/>
            <person name="Wu D."/>
            <person name="Spring S."/>
            <person name="Brambilla E."/>
            <person name="Klenk H.-P."/>
            <person name="Eisen J.A."/>
        </authorList>
    </citation>
    <scope>NUCLEOTIDE SEQUENCE [LARGE SCALE GENOMIC DNA]</scope>
    <source>
        <strain>SNP6</strain>
    </source>
</reference>